<proteinExistence type="predicted"/>
<feature type="compositionally biased region" description="Polar residues" evidence="1">
    <location>
        <begin position="65"/>
        <end position="82"/>
    </location>
</feature>
<dbReference type="InterPro" id="IPR001680">
    <property type="entry name" value="WD40_rpt"/>
</dbReference>
<keyword evidence="4" id="KW-1185">Reference proteome</keyword>
<accession>A0A5N5QSN6</accession>
<dbReference type="GO" id="GO:1990811">
    <property type="term" value="C:MWP complex"/>
    <property type="evidence" value="ECO:0007669"/>
    <property type="project" value="TreeGrafter"/>
</dbReference>
<name>A0A5N5QSN6_9AGAM</name>
<protein>
    <submittedName>
        <fullName evidence="3">WD repeat protein WRAP73</fullName>
    </submittedName>
</protein>
<dbReference type="InterPro" id="IPR024977">
    <property type="entry name" value="Apc4-like_WD40_dom"/>
</dbReference>
<dbReference type="Gene3D" id="2.130.10.10">
    <property type="entry name" value="YVTN repeat-like/Quinoprotein amine dehydrogenase"/>
    <property type="match status" value="2"/>
</dbReference>
<dbReference type="GO" id="GO:0005815">
    <property type="term" value="C:microtubule organizing center"/>
    <property type="evidence" value="ECO:0007669"/>
    <property type="project" value="TreeGrafter"/>
</dbReference>
<dbReference type="SMART" id="SM00320">
    <property type="entry name" value="WD40"/>
    <property type="match status" value="4"/>
</dbReference>
<dbReference type="InterPro" id="IPR015943">
    <property type="entry name" value="WD40/YVTN_repeat-like_dom_sf"/>
</dbReference>
<dbReference type="GO" id="GO:1990810">
    <property type="term" value="P:microtubule anchoring at mitotic spindle pole body"/>
    <property type="evidence" value="ECO:0007669"/>
    <property type="project" value="TreeGrafter"/>
</dbReference>
<evidence type="ECO:0000313" key="3">
    <source>
        <dbReference type="EMBL" id="KAB5594704.1"/>
    </source>
</evidence>
<dbReference type="PANTHER" id="PTHR16220:SF0">
    <property type="entry name" value="WD REPEAT-CONTAINING PROTEIN WRAP73"/>
    <property type="match status" value="1"/>
</dbReference>
<gene>
    <name evidence="3" type="ORF">CTheo_1851</name>
</gene>
<dbReference type="EMBL" id="SSOP01000017">
    <property type="protein sequence ID" value="KAB5594704.1"/>
    <property type="molecule type" value="Genomic_DNA"/>
</dbReference>
<evidence type="ECO:0000313" key="4">
    <source>
        <dbReference type="Proteomes" id="UP000383932"/>
    </source>
</evidence>
<feature type="compositionally biased region" description="Low complexity" evidence="1">
    <location>
        <begin position="54"/>
        <end position="64"/>
    </location>
</feature>
<evidence type="ECO:0000256" key="1">
    <source>
        <dbReference type="SAM" id="MobiDB-lite"/>
    </source>
</evidence>
<comment type="caution">
    <text evidence="3">The sequence shown here is derived from an EMBL/GenBank/DDBJ whole genome shotgun (WGS) entry which is preliminary data.</text>
</comment>
<dbReference type="SUPFAM" id="SSF50998">
    <property type="entry name" value="Quinoprotein alcohol dehydrogenase-like"/>
    <property type="match status" value="1"/>
</dbReference>
<sequence>MLLDFTEVFKQTGQLAQFSPGTTYLLTAVQDQLVVRRTGTFQIARTWVVDASPSTTSSIVTPPTRTNSTRGLQSSANNQTDSETPDGWITHIGWSCDSEYVLACCAKRGVVNVYSMVDPQWNARVEAGAEGLARAEWAPDGRSIVCFSEWGLRVTIWSLLDGTAIYIQFPKHTDRGYTFRKDGRYFVLAERHKARDTIGVYDTKDGYKVARHFQSPTQSLAAMALSPNGRHLAVWEGPLEYKLSILNLAGTVLRTFTPEPDPGLGVRSVAWHPSGAFIAIGGWDDKVHILSSLSWTVVTTFELNARVPLGVKVWKEPANWLTKGPEGSFAEYERGVGMIALTITRRDGAKGLPKTGAAQIEWNLTGTMLLVRYESTSTALHIYNFPAPDEPFKPSLKSILLHATPITRACWNPVRAETLALCSSRPAVYMWTSNSEWVNDNIGEMEDEGAECIGVPGRKFDRSAPVFYIDVFAEEMIVRDVRWSPDGRGVLLADNNTYCCAFEVDDDGQT</sequence>
<organism evidence="3 4">
    <name type="scientific">Ceratobasidium theobromae</name>
    <dbReference type="NCBI Taxonomy" id="1582974"/>
    <lineage>
        <taxon>Eukaryota</taxon>
        <taxon>Fungi</taxon>
        <taxon>Dikarya</taxon>
        <taxon>Basidiomycota</taxon>
        <taxon>Agaricomycotina</taxon>
        <taxon>Agaricomycetes</taxon>
        <taxon>Cantharellales</taxon>
        <taxon>Ceratobasidiaceae</taxon>
        <taxon>Ceratobasidium</taxon>
    </lineage>
</organism>
<dbReference type="OrthoDB" id="308690at2759"/>
<evidence type="ECO:0000259" key="2">
    <source>
        <dbReference type="Pfam" id="PF12894"/>
    </source>
</evidence>
<dbReference type="PANTHER" id="PTHR16220">
    <property type="entry name" value="WD REPEAT PROTEIN 8-RELATED"/>
    <property type="match status" value="1"/>
</dbReference>
<dbReference type="Pfam" id="PF12894">
    <property type="entry name" value="ANAPC4_WD40"/>
    <property type="match status" value="1"/>
</dbReference>
<dbReference type="InterPro" id="IPR052778">
    <property type="entry name" value="Centrosome-WD_assoc"/>
</dbReference>
<dbReference type="Proteomes" id="UP000383932">
    <property type="component" value="Unassembled WGS sequence"/>
</dbReference>
<dbReference type="AlphaFoldDB" id="A0A5N5QSN6"/>
<reference evidence="3 4" key="1">
    <citation type="journal article" date="2019" name="Fungal Biol. Biotechnol.">
        <title>Draft genome sequence of fastidious pathogen Ceratobasidium theobromae, which causes vascular-streak dieback in Theobroma cacao.</title>
        <authorList>
            <person name="Ali S.S."/>
            <person name="Asman A."/>
            <person name="Shao J."/>
            <person name="Firmansyah A.P."/>
            <person name="Susilo A.W."/>
            <person name="Rosmana A."/>
            <person name="McMahon P."/>
            <person name="Junaid M."/>
            <person name="Guest D."/>
            <person name="Kheng T.Y."/>
            <person name="Meinhardt L.W."/>
            <person name="Bailey B.A."/>
        </authorList>
    </citation>
    <scope>NUCLEOTIDE SEQUENCE [LARGE SCALE GENOMIC DNA]</scope>
    <source>
        <strain evidence="3 4">CT2</strain>
    </source>
</reference>
<feature type="region of interest" description="Disordered" evidence="1">
    <location>
        <begin position="54"/>
        <end position="84"/>
    </location>
</feature>
<feature type="domain" description="Anaphase-promoting complex subunit 4-like WD40" evidence="2">
    <location>
        <begin position="258"/>
        <end position="305"/>
    </location>
</feature>
<dbReference type="InterPro" id="IPR011047">
    <property type="entry name" value="Quinoprotein_ADH-like_sf"/>
</dbReference>